<dbReference type="RefSeq" id="WP_064264997.1">
    <property type="nucleotide sequence ID" value="NZ_LXJZ01000009.1"/>
</dbReference>
<dbReference type="Gene3D" id="1.10.3720.10">
    <property type="entry name" value="MetI-like"/>
    <property type="match status" value="1"/>
</dbReference>
<evidence type="ECO:0000313" key="12">
    <source>
        <dbReference type="Proteomes" id="UP000077961"/>
    </source>
</evidence>
<feature type="transmembrane region" description="Helical" evidence="7">
    <location>
        <begin position="97"/>
        <end position="123"/>
    </location>
</feature>
<comment type="caution">
    <text evidence="10">The sequence shown here is derived from an EMBL/GenBank/DDBJ whole genome shotgun (WGS) entry which is preliminary data.</text>
</comment>
<sequence>MSSFFLHLSISDWVNDVVQLFVTQYGDSFHNFSTMLLRYLLVPLETALRATPPWLVLIVVGVIAWNATRRLGAAAFFVLLLYAIGCFGLWEKLMQTLALMLVASALSVMLGIPLGILTSRSAWLRRILLPVLDIMQTLPSFVYLIPVLMLFGLGKVPAILATIIYALPPLIRLTDLGIRHVDSEVVEAARAFGTTRWQLLVNVQLPLARPSIMAGINQTTMMALSMVVIASMIGSRGLGEDVLAGIQTLDVGKGTQAGIAIVILAIVIDRISQGYGQDRRTRRLLAKRRDLKAALKEQDRDASAKSDRNESALTGNDGSTSNLETRPAK</sequence>
<feature type="domain" description="ABC transmembrane type-1" evidence="9">
    <location>
        <begin position="93"/>
        <end position="272"/>
    </location>
</feature>
<dbReference type="GO" id="GO:0043190">
    <property type="term" value="C:ATP-binding cassette (ABC) transporter complex"/>
    <property type="evidence" value="ECO:0007669"/>
    <property type="project" value="TreeGrafter"/>
</dbReference>
<feature type="region of interest" description="Disordered" evidence="8">
    <location>
        <begin position="295"/>
        <end position="329"/>
    </location>
</feature>
<keyword evidence="12" id="KW-1185">Reference proteome</keyword>
<dbReference type="Proteomes" id="UP000078116">
    <property type="component" value="Unassembled WGS sequence"/>
</dbReference>
<keyword evidence="5 7" id="KW-1133">Transmembrane helix</keyword>
<dbReference type="GO" id="GO:0031460">
    <property type="term" value="P:glycine betaine transport"/>
    <property type="evidence" value="ECO:0007669"/>
    <property type="project" value="UniProtKB-ARBA"/>
</dbReference>
<dbReference type="OrthoDB" id="9815258at2"/>
<dbReference type="FunFam" id="1.10.3720.10:FF:000001">
    <property type="entry name" value="Glycine betaine ABC transporter, permease"/>
    <property type="match status" value="1"/>
</dbReference>
<dbReference type="EMBL" id="LXJZ01000009">
    <property type="protein sequence ID" value="OAJ63864.1"/>
    <property type="molecule type" value="Genomic_DNA"/>
</dbReference>
<evidence type="ECO:0000313" key="11">
    <source>
        <dbReference type="EMBL" id="OAJ63864.1"/>
    </source>
</evidence>
<keyword evidence="3" id="KW-1003">Cell membrane</keyword>
<organism evidence="10 13">
    <name type="scientific">Paraburkholderia ginsengiterrae</name>
    <dbReference type="NCBI Taxonomy" id="1462993"/>
    <lineage>
        <taxon>Bacteria</taxon>
        <taxon>Pseudomonadati</taxon>
        <taxon>Pseudomonadota</taxon>
        <taxon>Betaproteobacteria</taxon>
        <taxon>Burkholderiales</taxon>
        <taxon>Burkholderiaceae</taxon>
        <taxon>Paraburkholderia</taxon>
    </lineage>
</organism>
<dbReference type="GO" id="GO:0015226">
    <property type="term" value="F:carnitine transmembrane transporter activity"/>
    <property type="evidence" value="ECO:0007669"/>
    <property type="project" value="TreeGrafter"/>
</dbReference>
<keyword evidence="2 7" id="KW-0813">Transport</keyword>
<comment type="similarity">
    <text evidence="7">Belongs to the binding-protein-dependent transport system permease family.</text>
</comment>
<dbReference type="Pfam" id="PF00528">
    <property type="entry name" value="BPD_transp_1"/>
    <property type="match status" value="1"/>
</dbReference>
<evidence type="ECO:0000256" key="7">
    <source>
        <dbReference type="RuleBase" id="RU363032"/>
    </source>
</evidence>
<dbReference type="PANTHER" id="PTHR47737">
    <property type="entry name" value="GLYCINE BETAINE/PROLINE BETAINE TRANSPORT SYSTEM PERMEASE PROTEIN PROW"/>
    <property type="match status" value="1"/>
</dbReference>
<accession>A0A1A9MYY7</accession>
<feature type="transmembrane region" description="Helical" evidence="7">
    <location>
        <begin position="143"/>
        <end position="167"/>
    </location>
</feature>
<dbReference type="GO" id="GO:0005275">
    <property type="term" value="F:amine transmembrane transporter activity"/>
    <property type="evidence" value="ECO:0007669"/>
    <property type="project" value="TreeGrafter"/>
</dbReference>
<evidence type="ECO:0000313" key="13">
    <source>
        <dbReference type="Proteomes" id="UP000078116"/>
    </source>
</evidence>
<evidence type="ECO:0000256" key="5">
    <source>
        <dbReference type="ARBA" id="ARBA00022989"/>
    </source>
</evidence>
<protein>
    <submittedName>
        <fullName evidence="10">ABC transporter permease</fullName>
    </submittedName>
</protein>
<dbReference type="Proteomes" id="UP000077961">
    <property type="component" value="Unassembled WGS sequence"/>
</dbReference>
<dbReference type="GO" id="GO:0015871">
    <property type="term" value="P:choline transport"/>
    <property type="evidence" value="ECO:0007669"/>
    <property type="project" value="TreeGrafter"/>
</dbReference>
<reference evidence="12 13" key="1">
    <citation type="submission" date="2016-04" db="EMBL/GenBank/DDBJ databases">
        <title>Reclassification of Paraburkholderia panaciterrae (Farh et al. 2015) Dobritsa &amp; Samadpour 2016 as a later homotypic synonym of Paraburkholderia ginsengiterrae (Farh et al. 2015) Dobritsa &amp; Samadpour 2016.</title>
        <authorList>
            <person name="Dobritsa A.P."/>
            <person name="Kutumbaka K."/>
            <person name="Samadpour M."/>
        </authorList>
    </citation>
    <scope>NUCLEOTIDE SEQUENCE [LARGE SCALE GENOMIC DNA]</scope>
    <source>
        <strain evidence="10 13">DCY85</strain>
        <strain evidence="11 12">DCY85-1</strain>
    </source>
</reference>
<dbReference type="PROSITE" id="PS50928">
    <property type="entry name" value="ABC_TM1"/>
    <property type="match status" value="1"/>
</dbReference>
<proteinExistence type="inferred from homology"/>
<feature type="transmembrane region" description="Helical" evidence="7">
    <location>
        <begin position="46"/>
        <end position="65"/>
    </location>
</feature>
<dbReference type="InterPro" id="IPR000515">
    <property type="entry name" value="MetI-like"/>
</dbReference>
<evidence type="ECO:0000256" key="3">
    <source>
        <dbReference type="ARBA" id="ARBA00022475"/>
    </source>
</evidence>
<evidence type="ECO:0000259" key="9">
    <source>
        <dbReference type="PROSITE" id="PS50928"/>
    </source>
</evidence>
<dbReference type="SUPFAM" id="SSF161098">
    <property type="entry name" value="MetI-like"/>
    <property type="match status" value="1"/>
</dbReference>
<dbReference type="CDD" id="cd06261">
    <property type="entry name" value="TM_PBP2"/>
    <property type="match status" value="1"/>
</dbReference>
<dbReference type="InterPro" id="IPR035906">
    <property type="entry name" value="MetI-like_sf"/>
</dbReference>
<dbReference type="EMBL" id="LXKA01000372">
    <property type="protein sequence ID" value="OAJ52327.1"/>
    <property type="molecule type" value="Genomic_DNA"/>
</dbReference>
<feature type="compositionally biased region" description="Basic and acidic residues" evidence="8">
    <location>
        <begin position="295"/>
        <end position="310"/>
    </location>
</feature>
<keyword evidence="6 7" id="KW-0472">Membrane</keyword>
<feature type="transmembrane region" description="Helical" evidence="7">
    <location>
        <begin position="71"/>
        <end position="90"/>
    </location>
</feature>
<evidence type="ECO:0000256" key="8">
    <source>
        <dbReference type="SAM" id="MobiDB-lite"/>
    </source>
</evidence>
<dbReference type="PANTHER" id="PTHR47737:SF1">
    <property type="entry name" value="GLYCINE BETAINE_PROLINE BETAINE TRANSPORT SYSTEM PERMEASE PROTEIN PROW"/>
    <property type="match status" value="1"/>
</dbReference>
<feature type="compositionally biased region" description="Polar residues" evidence="8">
    <location>
        <begin position="311"/>
        <end position="329"/>
    </location>
</feature>
<evidence type="ECO:0000256" key="2">
    <source>
        <dbReference type="ARBA" id="ARBA00022448"/>
    </source>
</evidence>
<evidence type="ECO:0000313" key="10">
    <source>
        <dbReference type="EMBL" id="OAJ52327.1"/>
    </source>
</evidence>
<gene>
    <name evidence="11" type="ORF">A6V36_17820</name>
    <name evidence="10" type="ORF">A6V37_36645</name>
</gene>
<evidence type="ECO:0000256" key="6">
    <source>
        <dbReference type="ARBA" id="ARBA00023136"/>
    </source>
</evidence>
<dbReference type="STRING" id="1462993.A6V36_17820"/>
<keyword evidence="4 7" id="KW-0812">Transmembrane</keyword>
<comment type="subcellular location">
    <subcellularLocation>
        <location evidence="1 7">Cell membrane</location>
        <topology evidence="1 7">Multi-pass membrane protein</topology>
    </subcellularLocation>
</comment>
<dbReference type="AlphaFoldDB" id="A0A1A9MYY7"/>
<name>A0A1A9MYY7_9BURK</name>
<evidence type="ECO:0000256" key="1">
    <source>
        <dbReference type="ARBA" id="ARBA00004651"/>
    </source>
</evidence>
<evidence type="ECO:0000256" key="4">
    <source>
        <dbReference type="ARBA" id="ARBA00022692"/>
    </source>
</evidence>